<reference evidence="3 4" key="1">
    <citation type="submission" date="2019-12" db="EMBL/GenBank/DDBJ databases">
        <title>Draft genome sequencing of Halomonas alimentaria DSM 15356.</title>
        <authorList>
            <person name="Pandiyan K."/>
            <person name="Kushwaha P."/>
            <person name="Gowdham M."/>
            <person name="Chakdar H."/>
            <person name="Singh A."/>
            <person name="Kumar M."/>
            <person name="Saxena A.K."/>
        </authorList>
    </citation>
    <scope>NUCLEOTIDE SEQUENCE [LARGE SCALE GENOMIC DNA]</scope>
    <source>
        <strain evidence="3 4">DSM 15356</strain>
    </source>
</reference>
<sequence length="726" mass="76990">MTCRTLRLSGLALAIAAASVATAASAASFNRIHSVSTADNLPASERNQETSAEIITATASGDMLVYSDSPRGGIGYIAIEEDGSPRAAGFTALEGEPTAVSAVGEDVVVGVNTSASFTEPSGFVTLVSGATQQVLGQCDLGGQPDSVAVSPDQAWVAVAIENERDEDLNDGAIPQLPAGDLVLVPMSNGSLNCEGLKRVDLTGLAEIAPSDPEPEFVDFNALGEVVVTLQENNHLVIVDAASGEIGHHFPAGTVDLAQIDTEKDGALSFTDEQKDVLREPDAAQWLDDERFVIANEGDYQGGARGFSIFHKSGELLFESGATFEHEVARAGHYPDKRSGKKGAEPEGLEVGKFGEDTYIFVLSERGSVIGVYRDTGADPEFLQLLPSGIAPESAVAIPQQNLLVSANEKDLVEDGGPRAHVMFYQLGDDAPAYPQLVSDNDAQGAPIGWGALSGLTADPQQAGMLYAVNDSFYAGQPRIFTIDANQHPARITAALEITRNGQPAEALDLEGITTDGEGGFWVASEGDADKQVPHALHHVNAEGAIERTVTLPEALLEHQTRFGAEGIALHENALWVAMQRPWQDDPAGHAKLLRFDLSSAEWTAAHYPLEESARGWVGLSDIEIANDTLFVVERDNQIGEHAAIKRLYALDMASVETAPLGSELPVLEKMLERDLMADLKALNGVVTDKVEGFAIDAAGNGYFVTDNDGVDDSSGETLWWSIGQVK</sequence>
<dbReference type="PANTHER" id="PTHR46928">
    <property type="entry name" value="MESENCHYME-SPECIFIC CELL SURFACE GLYCOPROTEIN"/>
    <property type="match status" value="1"/>
</dbReference>
<dbReference type="EMBL" id="WUTT01000001">
    <property type="protein sequence ID" value="NAW34301.1"/>
    <property type="molecule type" value="Genomic_DNA"/>
</dbReference>
<name>A0A7X4W727_9GAMM</name>
<evidence type="ECO:0000259" key="2">
    <source>
        <dbReference type="Pfam" id="PF13449"/>
    </source>
</evidence>
<dbReference type="AlphaFoldDB" id="A0A7X4W727"/>
<evidence type="ECO:0000256" key="1">
    <source>
        <dbReference type="SAM" id="SignalP"/>
    </source>
</evidence>
<proteinExistence type="predicted"/>
<dbReference type="SUPFAM" id="SSF50969">
    <property type="entry name" value="YVTN repeat-like/Quinoprotein amine dehydrogenase"/>
    <property type="match status" value="1"/>
</dbReference>
<dbReference type="InterPro" id="IPR015943">
    <property type="entry name" value="WD40/YVTN_repeat-like_dom_sf"/>
</dbReference>
<evidence type="ECO:0000313" key="3">
    <source>
        <dbReference type="EMBL" id="NAW34301.1"/>
    </source>
</evidence>
<dbReference type="OrthoDB" id="9803927at2"/>
<organism evidence="3 4">
    <name type="scientific">Halomonas alimentaria</name>
    <dbReference type="NCBI Taxonomy" id="147248"/>
    <lineage>
        <taxon>Bacteria</taxon>
        <taxon>Pseudomonadati</taxon>
        <taxon>Pseudomonadota</taxon>
        <taxon>Gammaproteobacteria</taxon>
        <taxon>Oceanospirillales</taxon>
        <taxon>Halomonadaceae</taxon>
        <taxon>Halomonas</taxon>
    </lineage>
</organism>
<comment type="caution">
    <text evidence="3">The sequence shown here is derived from an EMBL/GenBank/DDBJ whole genome shotgun (WGS) entry which is preliminary data.</text>
</comment>
<dbReference type="InterPro" id="IPR027372">
    <property type="entry name" value="Phytase-like_dom"/>
</dbReference>
<feature type="chain" id="PRO_5031163468" evidence="1">
    <location>
        <begin position="24"/>
        <end position="726"/>
    </location>
</feature>
<dbReference type="InterPro" id="IPR011044">
    <property type="entry name" value="Quino_amine_DH_bsu"/>
</dbReference>
<dbReference type="InterPro" id="IPR052956">
    <property type="entry name" value="Mesenchyme-surface_protein"/>
</dbReference>
<feature type="signal peptide" evidence="1">
    <location>
        <begin position="1"/>
        <end position="23"/>
    </location>
</feature>
<dbReference type="Pfam" id="PF13449">
    <property type="entry name" value="Phytase-like"/>
    <property type="match status" value="1"/>
</dbReference>
<dbReference type="Proteomes" id="UP000487929">
    <property type="component" value="Unassembled WGS sequence"/>
</dbReference>
<keyword evidence="4" id="KW-1185">Reference proteome</keyword>
<protein>
    <submittedName>
        <fullName evidence="3">Alkaline phosphatase</fullName>
    </submittedName>
</protein>
<dbReference type="PANTHER" id="PTHR46928:SF1">
    <property type="entry name" value="MESENCHYME-SPECIFIC CELL SURFACE GLYCOPROTEIN"/>
    <property type="match status" value="1"/>
</dbReference>
<evidence type="ECO:0000313" key="4">
    <source>
        <dbReference type="Proteomes" id="UP000487929"/>
    </source>
</evidence>
<feature type="domain" description="Phytase-like" evidence="2">
    <location>
        <begin position="448"/>
        <end position="708"/>
    </location>
</feature>
<dbReference type="SUPFAM" id="SSF63829">
    <property type="entry name" value="Calcium-dependent phosphotriesterase"/>
    <property type="match status" value="1"/>
</dbReference>
<dbReference type="Gene3D" id="2.130.10.10">
    <property type="entry name" value="YVTN repeat-like/Quinoprotein amine dehydrogenase"/>
    <property type="match status" value="1"/>
</dbReference>
<accession>A0A7X4W727</accession>
<gene>
    <name evidence="3" type="ORF">GRB96_07710</name>
</gene>
<keyword evidence="1" id="KW-0732">Signal</keyword>
<dbReference type="RefSeq" id="WP_161431601.1">
    <property type="nucleotide sequence ID" value="NZ_WUTT01000001.1"/>
</dbReference>